<keyword evidence="3" id="KW-1185">Reference proteome</keyword>
<dbReference type="Gene3D" id="1.10.238.20">
    <property type="entry name" value="Pheromone/general odorant binding protein domain"/>
    <property type="match status" value="1"/>
</dbReference>
<keyword evidence="1" id="KW-0732">Signal</keyword>
<dbReference type="GO" id="GO:0005549">
    <property type="term" value="F:odorant binding"/>
    <property type="evidence" value="ECO:0007669"/>
    <property type="project" value="InterPro"/>
</dbReference>
<sequence>MKASIGLFVFLCVQVFSTEVPEFVKDQDLIDCFHKLKFDKSVWKMFDEHYIIKNPDEDGIKLLDCALHVHGRNFFDEDEKLIKTHALKRIKEKIEEKGKESKDDVFEAIHEACKHTHGDTVVLKSVNFHNCITEEIMKL</sequence>
<comment type="caution">
    <text evidence="2">The sequence shown here is derived from an EMBL/GenBank/DDBJ whole genome shotgun (WGS) entry which is preliminary data.</text>
</comment>
<dbReference type="EMBL" id="VVIM01000002">
    <property type="protein sequence ID" value="KAB0801838.1"/>
    <property type="molecule type" value="Genomic_DNA"/>
</dbReference>
<gene>
    <name evidence="2" type="ORF">PPYR_04024</name>
</gene>
<dbReference type="InParanoid" id="A0A5N4AX53"/>
<name>A0A5N4AX53_PHOPY</name>
<evidence type="ECO:0000256" key="1">
    <source>
        <dbReference type="SAM" id="SignalP"/>
    </source>
</evidence>
<feature type="signal peptide" evidence="1">
    <location>
        <begin position="1"/>
        <end position="17"/>
    </location>
</feature>
<evidence type="ECO:0000313" key="2">
    <source>
        <dbReference type="EMBL" id="KAB0801838.1"/>
    </source>
</evidence>
<feature type="chain" id="PRO_5024396823" evidence="1">
    <location>
        <begin position="18"/>
        <end position="139"/>
    </location>
</feature>
<dbReference type="InterPro" id="IPR036728">
    <property type="entry name" value="PBP_GOBP_sf"/>
</dbReference>
<reference evidence="2 3" key="1">
    <citation type="journal article" date="2018" name="Elife">
        <title>Firefly genomes illuminate parallel origins of bioluminescence in beetles.</title>
        <authorList>
            <person name="Fallon T.R."/>
            <person name="Lower S.E."/>
            <person name="Chang C.H."/>
            <person name="Bessho-Uehara M."/>
            <person name="Martin G.J."/>
            <person name="Bewick A.J."/>
            <person name="Behringer M."/>
            <person name="Debat H.J."/>
            <person name="Wong I."/>
            <person name="Day J.C."/>
            <person name="Suvorov A."/>
            <person name="Silva C.J."/>
            <person name="Stanger-Hall K.F."/>
            <person name="Hall D.W."/>
            <person name="Schmitz R.J."/>
            <person name="Nelson D.R."/>
            <person name="Lewis S.M."/>
            <person name="Shigenobu S."/>
            <person name="Bybee S.M."/>
            <person name="Larracuente A.M."/>
            <person name="Oba Y."/>
            <person name="Weng J.K."/>
        </authorList>
    </citation>
    <scope>NUCLEOTIDE SEQUENCE [LARGE SCALE GENOMIC DNA]</scope>
    <source>
        <strain evidence="2">1611_PpyrPB1</strain>
        <tissue evidence="2">Whole body</tissue>
    </source>
</reference>
<proteinExistence type="predicted"/>
<accession>A0A5N4AX53</accession>
<evidence type="ECO:0000313" key="3">
    <source>
        <dbReference type="Proteomes" id="UP000327044"/>
    </source>
</evidence>
<organism evidence="2 3">
    <name type="scientific">Photinus pyralis</name>
    <name type="common">Common eastern firefly</name>
    <name type="synonym">Lampyris pyralis</name>
    <dbReference type="NCBI Taxonomy" id="7054"/>
    <lineage>
        <taxon>Eukaryota</taxon>
        <taxon>Metazoa</taxon>
        <taxon>Ecdysozoa</taxon>
        <taxon>Arthropoda</taxon>
        <taxon>Hexapoda</taxon>
        <taxon>Insecta</taxon>
        <taxon>Pterygota</taxon>
        <taxon>Neoptera</taxon>
        <taxon>Endopterygota</taxon>
        <taxon>Coleoptera</taxon>
        <taxon>Polyphaga</taxon>
        <taxon>Elateriformia</taxon>
        <taxon>Elateroidea</taxon>
        <taxon>Lampyridae</taxon>
        <taxon>Lampyrinae</taxon>
        <taxon>Photinus</taxon>
    </lineage>
</organism>
<dbReference type="Proteomes" id="UP000327044">
    <property type="component" value="Unassembled WGS sequence"/>
</dbReference>
<dbReference type="SUPFAM" id="SSF47565">
    <property type="entry name" value="Insect pheromone/odorant-binding proteins"/>
    <property type="match status" value="1"/>
</dbReference>
<dbReference type="AlphaFoldDB" id="A0A5N4AX53"/>
<protein>
    <submittedName>
        <fullName evidence="2">Uncharacterized protein</fullName>
    </submittedName>
</protein>